<evidence type="ECO:0000313" key="3">
    <source>
        <dbReference type="EMBL" id="TQM16387.1"/>
    </source>
</evidence>
<dbReference type="EMBL" id="VFPA01000001">
    <property type="protein sequence ID" value="TQM16387.1"/>
    <property type="molecule type" value="Genomic_DNA"/>
</dbReference>
<dbReference type="Pfam" id="PF07331">
    <property type="entry name" value="TctB"/>
    <property type="match status" value="1"/>
</dbReference>
<feature type="domain" description="DUF1468" evidence="2">
    <location>
        <begin position="25"/>
        <end position="157"/>
    </location>
</feature>
<name>A0A543E465_9PSEU</name>
<feature type="transmembrane region" description="Helical" evidence="1">
    <location>
        <begin position="129"/>
        <end position="148"/>
    </location>
</feature>
<comment type="caution">
    <text evidence="3">The sequence shown here is derived from an EMBL/GenBank/DDBJ whole genome shotgun (WGS) entry which is preliminary data.</text>
</comment>
<feature type="transmembrane region" description="Helical" evidence="1">
    <location>
        <begin position="56"/>
        <end position="75"/>
    </location>
</feature>
<dbReference type="AlphaFoldDB" id="A0A543E465"/>
<feature type="transmembrane region" description="Helical" evidence="1">
    <location>
        <begin position="95"/>
        <end position="122"/>
    </location>
</feature>
<keyword evidence="4" id="KW-1185">Reference proteome</keyword>
<dbReference type="InterPro" id="IPR009936">
    <property type="entry name" value="DUF1468"/>
</dbReference>
<gene>
    <name evidence="3" type="ORF">FB558_3200</name>
</gene>
<organism evidence="3 4">
    <name type="scientific">Pseudonocardia kunmingensis</name>
    <dbReference type="NCBI Taxonomy" id="630975"/>
    <lineage>
        <taxon>Bacteria</taxon>
        <taxon>Bacillati</taxon>
        <taxon>Actinomycetota</taxon>
        <taxon>Actinomycetes</taxon>
        <taxon>Pseudonocardiales</taxon>
        <taxon>Pseudonocardiaceae</taxon>
        <taxon>Pseudonocardia</taxon>
    </lineage>
</organism>
<keyword evidence="1" id="KW-0472">Membrane</keyword>
<protein>
    <submittedName>
        <fullName evidence="3">Putative tricarboxylic transport membrane protein</fullName>
    </submittedName>
</protein>
<proteinExistence type="predicted"/>
<feature type="transmembrane region" description="Helical" evidence="1">
    <location>
        <begin position="25"/>
        <end position="44"/>
    </location>
</feature>
<keyword evidence="1" id="KW-0812">Transmembrane</keyword>
<dbReference type="Proteomes" id="UP000315677">
    <property type="component" value="Unassembled WGS sequence"/>
</dbReference>
<keyword evidence="1" id="KW-1133">Transmembrane helix</keyword>
<accession>A0A543E465</accession>
<evidence type="ECO:0000259" key="2">
    <source>
        <dbReference type="Pfam" id="PF07331"/>
    </source>
</evidence>
<sequence>MHTFGLKGEVPMAQSRTVRGQLHRIGPLLVLAVGVSAIIGAVGLSLGELTAPGPGLWPFIVALLLTGTALVLVVIDDPEDYEPWTSGTARIAGGVAGLAVFIVAFEAIGFLLPAFLMLLLWLRIFGRESWRWAVGLALVGSVGLYLLFDQALGVPFPDDVVAELVGG</sequence>
<reference evidence="3 4" key="1">
    <citation type="submission" date="2019-06" db="EMBL/GenBank/DDBJ databases">
        <title>Sequencing the genomes of 1000 actinobacteria strains.</title>
        <authorList>
            <person name="Klenk H.-P."/>
        </authorList>
    </citation>
    <scope>NUCLEOTIDE SEQUENCE [LARGE SCALE GENOMIC DNA]</scope>
    <source>
        <strain evidence="3 4">DSM 45301</strain>
    </source>
</reference>
<evidence type="ECO:0000313" key="4">
    <source>
        <dbReference type="Proteomes" id="UP000315677"/>
    </source>
</evidence>
<evidence type="ECO:0000256" key="1">
    <source>
        <dbReference type="SAM" id="Phobius"/>
    </source>
</evidence>